<dbReference type="GO" id="GO:0005737">
    <property type="term" value="C:cytoplasm"/>
    <property type="evidence" value="ECO:0007669"/>
    <property type="project" value="InterPro"/>
</dbReference>
<keyword evidence="4" id="KW-0378">Hydrolase</keyword>
<keyword evidence="5" id="KW-0464">Manganese</keyword>
<dbReference type="AlphaFoldDB" id="W9GZ69"/>
<comment type="similarity">
    <text evidence="1">Belongs to the peptidase M17 family.</text>
</comment>
<evidence type="ECO:0000256" key="2">
    <source>
        <dbReference type="ARBA" id="ARBA00022438"/>
    </source>
</evidence>
<reference evidence="7 8" key="1">
    <citation type="submission" date="2013-08" db="EMBL/GenBank/DDBJ databases">
        <title>The genome sequence of Skermanella stibiiresistens.</title>
        <authorList>
            <person name="Zhu W."/>
            <person name="Wang G."/>
        </authorList>
    </citation>
    <scope>NUCLEOTIDE SEQUENCE [LARGE SCALE GENOMIC DNA]</scope>
    <source>
        <strain evidence="7 8">SB22</strain>
    </source>
</reference>
<dbReference type="Pfam" id="PF00883">
    <property type="entry name" value="Peptidase_M17"/>
    <property type="match status" value="1"/>
</dbReference>
<comment type="caution">
    <text evidence="7">The sequence shown here is derived from an EMBL/GenBank/DDBJ whole genome shotgun (WGS) entry which is preliminary data.</text>
</comment>
<dbReference type="InterPro" id="IPR043472">
    <property type="entry name" value="Macro_dom-like"/>
</dbReference>
<dbReference type="STRING" id="1385369.N825_07755"/>
<dbReference type="InterPro" id="IPR000819">
    <property type="entry name" value="Peptidase_M17_C"/>
</dbReference>
<name>W9GZ69_9PROT</name>
<evidence type="ECO:0000259" key="6">
    <source>
        <dbReference type="PROSITE" id="PS00631"/>
    </source>
</evidence>
<dbReference type="PROSITE" id="PS00631">
    <property type="entry name" value="CYTOSOL_AP"/>
    <property type="match status" value="1"/>
</dbReference>
<dbReference type="GO" id="GO:0070006">
    <property type="term" value="F:metalloaminopeptidase activity"/>
    <property type="evidence" value="ECO:0007669"/>
    <property type="project" value="InterPro"/>
</dbReference>
<dbReference type="Proteomes" id="UP000019486">
    <property type="component" value="Unassembled WGS sequence"/>
</dbReference>
<sequence>MLTHLRPKAGTDSIPLTPVTKDGLEGWLADQPATIRAWVAGTGFKAEPGKTALLPGDGGTLARVLVGVDADADLWAYGALPATLPAGAYHIDAGLAPETATKAALGWALGCYAFTRYKSKKDKSFATLAWPEGADRDAVERTATATSLVRDLINTPASDMGPAELADAARALGEEFKAKVKVTVGDDLLKKNWPAIHAVGRASPREPRLIDVNWGDKSNPRVTLIGKGVCFDTGGLDLKPSNGMLLMKKDMGGAAHALGVARMIMMAELPVRLRVLIPAVENSVSGDAFRPLDVLATRKGLSVEVGNTDAEGRLVLCDALAEAVTDKPEVIIDFATLTGAARVALGAELPALFCNDDALAEGLLKSGLSEGDPMWRLPLYQPYAKMLESKVADLNNVGSGPFAGAIVAALFLERFVDKTIPWAHLDVMAWNPSSRPGRPEGGEALGMRAVYTYLEGRYAKNR</sequence>
<dbReference type="PANTHER" id="PTHR11963:SF20">
    <property type="entry name" value="PEPTIDASE B"/>
    <property type="match status" value="1"/>
</dbReference>
<dbReference type="EMBL" id="AVFL01000013">
    <property type="protein sequence ID" value="EWY39215.1"/>
    <property type="molecule type" value="Genomic_DNA"/>
</dbReference>
<accession>W9GZ69</accession>
<evidence type="ECO:0000256" key="4">
    <source>
        <dbReference type="ARBA" id="ARBA00022801"/>
    </source>
</evidence>
<feature type="domain" description="Cytosol aminopeptidase" evidence="6">
    <location>
        <begin position="307"/>
        <end position="314"/>
    </location>
</feature>
<evidence type="ECO:0000256" key="5">
    <source>
        <dbReference type="ARBA" id="ARBA00023211"/>
    </source>
</evidence>
<dbReference type="RefSeq" id="WP_037455060.1">
    <property type="nucleotide sequence ID" value="NZ_AVFL01000013.1"/>
</dbReference>
<evidence type="ECO:0000256" key="3">
    <source>
        <dbReference type="ARBA" id="ARBA00022670"/>
    </source>
</evidence>
<keyword evidence="3" id="KW-0645">Protease</keyword>
<gene>
    <name evidence="7" type="ORF">N825_07755</name>
</gene>
<keyword evidence="2 7" id="KW-0031">Aminopeptidase</keyword>
<evidence type="ECO:0000313" key="8">
    <source>
        <dbReference type="Proteomes" id="UP000019486"/>
    </source>
</evidence>
<evidence type="ECO:0000313" key="7">
    <source>
        <dbReference type="EMBL" id="EWY39215.1"/>
    </source>
</evidence>
<evidence type="ECO:0000256" key="1">
    <source>
        <dbReference type="ARBA" id="ARBA00009528"/>
    </source>
</evidence>
<dbReference type="OrthoDB" id="9809354at2"/>
<dbReference type="SUPFAM" id="SSF53187">
    <property type="entry name" value="Zn-dependent exopeptidases"/>
    <property type="match status" value="1"/>
</dbReference>
<dbReference type="Gene3D" id="3.40.220.10">
    <property type="entry name" value="Leucine Aminopeptidase, subunit E, domain 1"/>
    <property type="match status" value="1"/>
</dbReference>
<dbReference type="GO" id="GO:0030145">
    <property type="term" value="F:manganese ion binding"/>
    <property type="evidence" value="ECO:0007669"/>
    <property type="project" value="InterPro"/>
</dbReference>
<dbReference type="Gene3D" id="3.40.630.10">
    <property type="entry name" value="Zn peptidases"/>
    <property type="match status" value="1"/>
</dbReference>
<dbReference type="SUPFAM" id="SSF52949">
    <property type="entry name" value="Macro domain-like"/>
    <property type="match status" value="1"/>
</dbReference>
<organism evidence="7 8">
    <name type="scientific">Skermanella stibiiresistens SB22</name>
    <dbReference type="NCBI Taxonomy" id="1385369"/>
    <lineage>
        <taxon>Bacteria</taxon>
        <taxon>Pseudomonadati</taxon>
        <taxon>Pseudomonadota</taxon>
        <taxon>Alphaproteobacteria</taxon>
        <taxon>Rhodospirillales</taxon>
        <taxon>Azospirillaceae</taxon>
        <taxon>Skermanella</taxon>
    </lineage>
</organism>
<dbReference type="InterPro" id="IPR048816">
    <property type="entry name" value="Peptidase_M17_N_1"/>
</dbReference>
<dbReference type="PANTHER" id="PTHR11963">
    <property type="entry name" value="LEUCINE AMINOPEPTIDASE-RELATED"/>
    <property type="match status" value="1"/>
</dbReference>
<dbReference type="PRINTS" id="PR00481">
    <property type="entry name" value="LAMNOPPTDASE"/>
</dbReference>
<dbReference type="PATRIC" id="fig|1385369.3.peg.3738"/>
<keyword evidence="8" id="KW-1185">Reference proteome</keyword>
<dbReference type="Pfam" id="PF21337">
    <property type="entry name" value="Peptidase_M17_N_1"/>
    <property type="match status" value="1"/>
</dbReference>
<dbReference type="InterPro" id="IPR011356">
    <property type="entry name" value="Leucine_aapep/pepB"/>
</dbReference>
<protein>
    <submittedName>
        <fullName evidence="7">Cytosol aminopeptidase</fullName>
    </submittedName>
</protein>
<proteinExistence type="inferred from homology"/>
<dbReference type="GO" id="GO:0006508">
    <property type="term" value="P:proteolysis"/>
    <property type="evidence" value="ECO:0007669"/>
    <property type="project" value="UniProtKB-KW"/>
</dbReference>
<dbReference type="CDD" id="cd00433">
    <property type="entry name" value="Peptidase_M17"/>
    <property type="match status" value="1"/>
</dbReference>